<dbReference type="Gene3D" id="2.130.10.30">
    <property type="entry name" value="Regulator of chromosome condensation 1/beta-lactamase-inhibitor protein II"/>
    <property type="match status" value="1"/>
</dbReference>
<evidence type="ECO:0000256" key="2">
    <source>
        <dbReference type="PROSITE-ProRule" id="PRU00235"/>
    </source>
</evidence>
<evidence type="ECO:0000313" key="4">
    <source>
        <dbReference type="Proteomes" id="UP001279410"/>
    </source>
</evidence>
<dbReference type="Pfam" id="PF00415">
    <property type="entry name" value="RCC1"/>
    <property type="match status" value="2"/>
</dbReference>
<accession>A0AAD3ML57</accession>
<feature type="repeat" description="RCC1" evidence="2">
    <location>
        <begin position="59"/>
        <end position="111"/>
    </location>
</feature>
<dbReference type="InterPro" id="IPR009091">
    <property type="entry name" value="RCC1/BLIP-II"/>
</dbReference>
<dbReference type="SUPFAM" id="SSF50985">
    <property type="entry name" value="RCC1/BLIP-II"/>
    <property type="match status" value="1"/>
</dbReference>
<protein>
    <submittedName>
        <fullName evidence="3">Probable E3 ubiquitin-protein ligase HERC4 isoform X1</fullName>
    </submittedName>
</protein>
<dbReference type="EMBL" id="BRZM01000023">
    <property type="protein sequence ID" value="GLD56108.1"/>
    <property type="molecule type" value="Genomic_DNA"/>
</dbReference>
<evidence type="ECO:0000256" key="1">
    <source>
        <dbReference type="ARBA" id="ARBA00022737"/>
    </source>
</evidence>
<gene>
    <name evidence="3" type="ORF">AKAME5_000849700</name>
</gene>
<dbReference type="PANTHER" id="PTHR22872">
    <property type="entry name" value="BTK-BINDING PROTEIN-RELATED"/>
    <property type="match status" value="1"/>
</dbReference>
<proteinExistence type="predicted"/>
<sequence length="241" mass="25954">MTVPLAEVSLQSSGQGILLACVAEEKRSATMLCWGNTTSYGQLGMGGIDEEIGETTKMGHVFSWGQNRYGQLGLRINGQSISTPQNIQSLQGIPFTQISAGGAHSFALTLSGAVFGWGRNKFGQLGLNDAIMRLMFASGNWWSVRERGLQRLVELIQGGGGLSARNAQGGNPVQQNKQFHLHFLDTSSTPGDPAPRGDPAQTDAVIQMQMAVDRAQMQNFSSMFLPAVESVNRTSHPHRPP</sequence>
<reference evidence="3" key="1">
    <citation type="submission" date="2022-08" db="EMBL/GenBank/DDBJ databases">
        <title>Genome sequencing of akame (Lates japonicus).</title>
        <authorList>
            <person name="Hashiguchi Y."/>
            <person name="Takahashi H."/>
        </authorList>
    </citation>
    <scope>NUCLEOTIDE SEQUENCE</scope>
    <source>
        <strain evidence="3">Kochi</strain>
    </source>
</reference>
<organism evidence="3 4">
    <name type="scientific">Lates japonicus</name>
    <name type="common">Japanese lates</name>
    <dbReference type="NCBI Taxonomy" id="270547"/>
    <lineage>
        <taxon>Eukaryota</taxon>
        <taxon>Metazoa</taxon>
        <taxon>Chordata</taxon>
        <taxon>Craniata</taxon>
        <taxon>Vertebrata</taxon>
        <taxon>Euteleostomi</taxon>
        <taxon>Actinopterygii</taxon>
        <taxon>Neopterygii</taxon>
        <taxon>Teleostei</taxon>
        <taxon>Neoteleostei</taxon>
        <taxon>Acanthomorphata</taxon>
        <taxon>Carangaria</taxon>
        <taxon>Carangaria incertae sedis</taxon>
        <taxon>Centropomidae</taxon>
        <taxon>Lates</taxon>
    </lineage>
</organism>
<dbReference type="AlphaFoldDB" id="A0AAD3ML57"/>
<dbReference type="Proteomes" id="UP001279410">
    <property type="component" value="Unassembled WGS sequence"/>
</dbReference>
<keyword evidence="4" id="KW-1185">Reference proteome</keyword>
<dbReference type="InterPro" id="IPR000408">
    <property type="entry name" value="Reg_chr_condens"/>
</dbReference>
<name>A0AAD3ML57_LATJO</name>
<comment type="caution">
    <text evidence="3">The sequence shown here is derived from an EMBL/GenBank/DDBJ whole genome shotgun (WGS) entry which is preliminary data.</text>
</comment>
<dbReference type="InterPro" id="IPR051625">
    <property type="entry name" value="Signaling_Regulatory_Domain"/>
</dbReference>
<keyword evidence="1" id="KW-0677">Repeat</keyword>
<evidence type="ECO:0000313" key="3">
    <source>
        <dbReference type="EMBL" id="GLD56108.1"/>
    </source>
</evidence>
<dbReference type="PRINTS" id="PR00633">
    <property type="entry name" value="RCCNDNSATION"/>
</dbReference>
<dbReference type="PROSITE" id="PS50012">
    <property type="entry name" value="RCC1_3"/>
    <property type="match status" value="1"/>
</dbReference>